<dbReference type="PANTHER" id="PTHR23055:SF178">
    <property type="entry name" value="NEUROCALCIN HOMOLOG"/>
    <property type="match status" value="1"/>
</dbReference>
<organism evidence="9 11">
    <name type="scientific">Adineta steineri</name>
    <dbReference type="NCBI Taxonomy" id="433720"/>
    <lineage>
        <taxon>Eukaryota</taxon>
        <taxon>Metazoa</taxon>
        <taxon>Spiralia</taxon>
        <taxon>Gnathifera</taxon>
        <taxon>Rotifera</taxon>
        <taxon>Eurotatoria</taxon>
        <taxon>Bdelloidea</taxon>
        <taxon>Adinetida</taxon>
        <taxon>Adinetidae</taxon>
        <taxon>Adineta</taxon>
    </lineage>
</organism>
<feature type="domain" description="EF-hand" evidence="7">
    <location>
        <begin position="78"/>
        <end position="105"/>
    </location>
</feature>
<evidence type="ECO:0000256" key="2">
    <source>
        <dbReference type="ARBA" id="ARBA00022707"/>
    </source>
</evidence>
<evidence type="ECO:0000256" key="1">
    <source>
        <dbReference type="ARBA" id="ARBA00006049"/>
    </source>
</evidence>
<dbReference type="EMBL" id="CAJOBB010001251">
    <property type="protein sequence ID" value="CAF3831176.1"/>
    <property type="molecule type" value="Genomic_DNA"/>
</dbReference>
<protein>
    <recommendedName>
        <fullName evidence="7">EF-hand domain-containing protein</fullName>
    </recommendedName>
</protein>
<keyword evidence="4" id="KW-0677">Repeat</keyword>
<keyword evidence="2" id="KW-0519">Myristate</keyword>
<dbReference type="GO" id="GO:0005509">
    <property type="term" value="F:calcium ion binding"/>
    <property type="evidence" value="ECO:0007669"/>
    <property type="project" value="InterPro"/>
</dbReference>
<name>A0A814TMB4_9BILA</name>
<evidence type="ECO:0000313" key="9">
    <source>
        <dbReference type="EMBL" id="CAF1163662.1"/>
    </source>
</evidence>
<dbReference type="SUPFAM" id="SSF47473">
    <property type="entry name" value="EF-hand"/>
    <property type="match status" value="1"/>
</dbReference>
<keyword evidence="5" id="KW-0106">Calcium</keyword>
<dbReference type="Proteomes" id="UP000663891">
    <property type="component" value="Unassembled WGS sequence"/>
</dbReference>
<keyword evidence="3" id="KW-0479">Metal-binding</keyword>
<gene>
    <name evidence="8" type="ORF">IZO911_LOCUS24928</name>
    <name evidence="10" type="ORF">KXQ929_LOCUS18868</name>
    <name evidence="9" type="ORF">VCS650_LOCUS23506</name>
</gene>
<proteinExistence type="inferred from homology"/>
<dbReference type="OrthoDB" id="114727at2759"/>
<reference evidence="9" key="1">
    <citation type="submission" date="2021-02" db="EMBL/GenBank/DDBJ databases">
        <authorList>
            <person name="Nowell W R."/>
        </authorList>
    </citation>
    <scope>NUCLEOTIDE SEQUENCE</scope>
</reference>
<dbReference type="Proteomes" id="UP000663860">
    <property type="component" value="Unassembled WGS sequence"/>
</dbReference>
<dbReference type="InterPro" id="IPR018247">
    <property type="entry name" value="EF_Hand_1_Ca_BS"/>
</dbReference>
<evidence type="ECO:0000256" key="6">
    <source>
        <dbReference type="ARBA" id="ARBA00023288"/>
    </source>
</evidence>
<dbReference type="PROSITE" id="PS50222">
    <property type="entry name" value="EF_HAND_2"/>
    <property type="match status" value="2"/>
</dbReference>
<evidence type="ECO:0000313" key="11">
    <source>
        <dbReference type="Proteomes" id="UP000663891"/>
    </source>
</evidence>
<dbReference type="PANTHER" id="PTHR23055">
    <property type="entry name" value="CALCIUM BINDING PROTEINS"/>
    <property type="match status" value="1"/>
</dbReference>
<comment type="similarity">
    <text evidence="1">Belongs to the recoverin family.</text>
</comment>
<dbReference type="CDD" id="cd00051">
    <property type="entry name" value="EFh"/>
    <property type="match status" value="2"/>
</dbReference>
<dbReference type="InterPro" id="IPR028846">
    <property type="entry name" value="Recoverin"/>
</dbReference>
<evidence type="ECO:0000256" key="5">
    <source>
        <dbReference type="ARBA" id="ARBA00022837"/>
    </source>
</evidence>
<dbReference type="EMBL" id="CAJNON010000277">
    <property type="protein sequence ID" value="CAF1163662.1"/>
    <property type="molecule type" value="Genomic_DNA"/>
</dbReference>
<dbReference type="Proteomes" id="UP000663868">
    <property type="component" value="Unassembled WGS sequence"/>
</dbReference>
<dbReference type="InterPro" id="IPR011992">
    <property type="entry name" value="EF-hand-dom_pair"/>
</dbReference>
<feature type="domain" description="EF-hand" evidence="7">
    <location>
        <begin position="106"/>
        <end position="141"/>
    </location>
</feature>
<evidence type="ECO:0000259" key="7">
    <source>
        <dbReference type="PROSITE" id="PS50222"/>
    </source>
</evidence>
<evidence type="ECO:0000313" key="10">
    <source>
        <dbReference type="EMBL" id="CAF3831176.1"/>
    </source>
</evidence>
<dbReference type="PROSITE" id="PS00018">
    <property type="entry name" value="EF_HAND_1"/>
    <property type="match status" value="3"/>
</dbReference>
<dbReference type="Pfam" id="PF13499">
    <property type="entry name" value="EF-hand_7"/>
    <property type="match status" value="1"/>
</dbReference>
<comment type="caution">
    <text evidence="9">The sequence shown here is derived from an EMBL/GenBank/DDBJ whole genome shotgun (WGS) entry which is preliminary data.</text>
</comment>
<dbReference type="InterPro" id="IPR002048">
    <property type="entry name" value="EF_hand_dom"/>
</dbReference>
<dbReference type="AlphaFoldDB" id="A0A814TMB4"/>
<evidence type="ECO:0000256" key="3">
    <source>
        <dbReference type="ARBA" id="ARBA00022723"/>
    </source>
</evidence>
<evidence type="ECO:0000313" key="8">
    <source>
        <dbReference type="EMBL" id="CAF1135495.1"/>
    </source>
</evidence>
<dbReference type="SMART" id="SM00054">
    <property type="entry name" value="EFh"/>
    <property type="match status" value="3"/>
</dbReference>
<keyword evidence="6" id="KW-0449">Lipoprotein</keyword>
<sequence length="198" mass="22671">MGNVLRKRAELYKNLTDEVLKHCCAVTGFSSEIIRKEHEKFFNVAEDGRLKKHYMEELLGDYIPAGKQKRVKYLTNCIFSAIDTNGDGYIDFLEYLMSIKFFQTESPIEKADFIFRIIDKNGDNLVTAKELARVLKCFEDYHKNSSNSHITNVMCHGPLPAANAILEKLDEDKSGLIGVSEFVDGWLKDETIRALFTF</sequence>
<dbReference type="EMBL" id="CAJNOE010000305">
    <property type="protein sequence ID" value="CAF1135495.1"/>
    <property type="molecule type" value="Genomic_DNA"/>
</dbReference>
<evidence type="ECO:0000256" key="4">
    <source>
        <dbReference type="ARBA" id="ARBA00022737"/>
    </source>
</evidence>
<accession>A0A814TMB4</accession>
<dbReference type="Gene3D" id="1.10.238.10">
    <property type="entry name" value="EF-hand"/>
    <property type="match status" value="1"/>
</dbReference>
<dbReference type="PRINTS" id="PR00450">
    <property type="entry name" value="RECOVERIN"/>
</dbReference>